<keyword evidence="2" id="KW-0804">Transcription</keyword>
<keyword evidence="6" id="KW-1185">Reference proteome</keyword>
<proteinExistence type="predicted"/>
<evidence type="ECO:0000313" key="6">
    <source>
        <dbReference type="Proteomes" id="UP001153714"/>
    </source>
</evidence>
<sequence length="882" mass="100252">MRSAEYARKKCFVVHEEIDDNSFNLSNIEEKTKCGVCSKEVPAGGWIKHIQLAHNYLAWREGDKPIELENKDNVKEYLNNLLRTIPNLVCAKCGFSRRFATRYIEHMETCDGVPANNLCEDRKSLLCKNEGLYECAICHENILPNKWKSHAMDKHYNVAWVVGDIPIDLKSPYGAEKYLKEYKQIKKNLVCNTCGETRASLVGFFVHVVACGKTDQETEMYKDDCTICGNKYFSVYRSSHFAMHREKELTKERQLERLRQKMSEPEIEEQREDEPMVGRRKAAEKANNVIKNYQTAVAEIVYDYKCEKCNFGTDALKRFQKHKCDEDIGSNSEVSEEESSEFSEDEIPDDEEDKVERRRDSIIVPQWLPFKLLNWRPYYDKLLRDFRKTHCNTYGILFPEWRISQYDFITDDHVNEYMPKLTKSCNVKVDGRWNVYNKFEGFNTNRVNSFFVGGSIQYICWAPARLGLDEDEHSYLAISVHLGGDVPRHDHEDAPMHPALIQIWDFINLRSDTPRLALGISHDYGTVWSMDWCPSGARDIFDENSGNKTWVRLGLLAVACSNGSAYIFSVPYPDSITTGSNNVFVNLKPVAELKICSLNSDRKKFQATAITWSKRTGHSDVVVGYADGSIARYDLTTESPFLKITEDDMTVFYPYHDERSLNSCVTDVDSFPGIGASLDAVCGSCPTGAILTSGAVRPTRVTSHVPAVLATFTQAWPTVMLAGDDGLVGQSASELEWHGTERRLGATSRTAGCHICGRVLILTPPLLRTTTLFPLYYDTNKAIVASVNIVHIESKDNKRKQKNDELSVTMEPTTYDNAINKYGIEFKLLKRTFKASTAPRESFPERFPLADVTSMAYCPTKTYHEWAAVATHSGVVFIFKAA</sequence>
<evidence type="ECO:0000256" key="1">
    <source>
        <dbReference type="ARBA" id="ARBA00004123"/>
    </source>
</evidence>
<dbReference type="GO" id="GO:0005634">
    <property type="term" value="C:nucleus"/>
    <property type="evidence" value="ECO:0007669"/>
    <property type="project" value="UniProtKB-SubCell"/>
</dbReference>
<accession>A0A9N9QW92</accession>
<dbReference type="EMBL" id="OU893343">
    <property type="protein sequence ID" value="CAG9784530.1"/>
    <property type="molecule type" value="Genomic_DNA"/>
</dbReference>
<comment type="subcellular location">
    <subcellularLocation>
        <location evidence="1">Nucleus</location>
    </subcellularLocation>
</comment>
<dbReference type="SUPFAM" id="SSF50978">
    <property type="entry name" value="WD40 repeat-like"/>
    <property type="match status" value="1"/>
</dbReference>
<evidence type="ECO:0008006" key="7">
    <source>
        <dbReference type="Google" id="ProtNLM"/>
    </source>
</evidence>
<dbReference type="InterPro" id="IPR015943">
    <property type="entry name" value="WD40/YVTN_repeat-like_dom_sf"/>
</dbReference>
<protein>
    <recommendedName>
        <fullName evidence="7">General transcription factor 3C polypeptide 2</fullName>
    </recommendedName>
</protein>
<dbReference type="PANTHER" id="PTHR15052">
    <property type="entry name" value="RNA POLYMERASE III TRANSCRIPTION INITIATION FACTOR COMPLEX SUBUNIT"/>
    <property type="match status" value="1"/>
</dbReference>
<evidence type="ECO:0000256" key="4">
    <source>
        <dbReference type="SAM" id="MobiDB-lite"/>
    </source>
</evidence>
<evidence type="ECO:0000256" key="3">
    <source>
        <dbReference type="ARBA" id="ARBA00023242"/>
    </source>
</evidence>
<dbReference type="OrthoDB" id="4703at2759"/>
<dbReference type="InterPro" id="IPR052416">
    <property type="entry name" value="GTF3C_component"/>
</dbReference>
<dbReference type="PANTHER" id="PTHR15052:SF2">
    <property type="entry name" value="GENERAL TRANSCRIPTION FACTOR 3C POLYPEPTIDE 2"/>
    <property type="match status" value="1"/>
</dbReference>
<dbReference type="InterPro" id="IPR036322">
    <property type="entry name" value="WD40_repeat_dom_sf"/>
</dbReference>
<evidence type="ECO:0000256" key="2">
    <source>
        <dbReference type="ARBA" id="ARBA00023163"/>
    </source>
</evidence>
<dbReference type="Proteomes" id="UP001153714">
    <property type="component" value="Chromosome 12"/>
</dbReference>
<feature type="region of interest" description="Disordered" evidence="4">
    <location>
        <begin position="328"/>
        <end position="355"/>
    </location>
</feature>
<name>A0A9N9QW92_9NEOP</name>
<reference evidence="5" key="1">
    <citation type="submission" date="2021-12" db="EMBL/GenBank/DDBJ databases">
        <authorList>
            <person name="King R."/>
        </authorList>
    </citation>
    <scope>NUCLEOTIDE SEQUENCE</scope>
</reference>
<evidence type="ECO:0000313" key="5">
    <source>
        <dbReference type="EMBL" id="CAG9784530.1"/>
    </source>
</evidence>
<dbReference type="GO" id="GO:0000127">
    <property type="term" value="C:transcription factor TFIIIC complex"/>
    <property type="evidence" value="ECO:0007669"/>
    <property type="project" value="TreeGrafter"/>
</dbReference>
<gene>
    <name evidence="5" type="ORF">DIATSA_LOCUS2619</name>
</gene>
<organism evidence="5 6">
    <name type="scientific">Diatraea saccharalis</name>
    <name type="common">sugarcane borer</name>
    <dbReference type="NCBI Taxonomy" id="40085"/>
    <lineage>
        <taxon>Eukaryota</taxon>
        <taxon>Metazoa</taxon>
        <taxon>Ecdysozoa</taxon>
        <taxon>Arthropoda</taxon>
        <taxon>Hexapoda</taxon>
        <taxon>Insecta</taxon>
        <taxon>Pterygota</taxon>
        <taxon>Neoptera</taxon>
        <taxon>Endopterygota</taxon>
        <taxon>Lepidoptera</taxon>
        <taxon>Glossata</taxon>
        <taxon>Ditrysia</taxon>
        <taxon>Pyraloidea</taxon>
        <taxon>Crambidae</taxon>
        <taxon>Crambinae</taxon>
        <taxon>Diatraea</taxon>
    </lineage>
</organism>
<reference evidence="5" key="2">
    <citation type="submission" date="2022-10" db="EMBL/GenBank/DDBJ databases">
        <authorList>
            <consortium name="ENA_rothamsted_submissions"/>
            <consortium name="culmorum"/>
            <person name="King R."/>
        </authorList>
    </citation>
    <scope>NUCLEOTIDE SEQUENCE</scope>
</reference>
<keyword evidence="3" id="KW-0539">Nucleus</keyword>
<feature type="compositionally biased region" description="Acidic residues" evidence="4">
    <location>
        <begin position="334"/>
        <end position="353"/>
    </location>
</feature>
<dbReference type="GO" id="GO:0006383">
    <property type="term" value="P:transcription by RNA polymerase III"/>
    <property type="evidence" value="ECO:0007669"/>
    <property type="project" value="TreeGrafter"/>
</dbReference>
<dbReference type="AlphaFoldDB" id="A0A9N9QW92"/>
<dbReference type="Gene3D" id="2.130.10.10">
    <property type="entry name" value="YVTN repeat-like/Quinoprotein amine dehydrogenase"/>
    <property type="match status" value="1"/>
</dbReference>